<dbReference type="SUPFAM" id="SSF50494">
    <property type="entry name" value="Trypsin-like serine proteases"/>
    <property type="match status" value="1"/>
</dbReference>
<comment type="subcellular location">
    <subcellularLocation>
        <location evidence="2">Cell inner membrane</location>
        <topology evidence="2">Single-pass membrane protein</topology>
    </subcellularLocation>
</comment>
<comment type="similarity">
    <text evidence="3">Belongs to the peptidase S1C family.</text>
</comment>
<dbReference type="RefSeq" id="WP_121121071.1">
    <property type="nucleotide sequence ID" value="NZ_CP016604.1"/>
</dbReference>
<evidence type="ECO:0000256" key="4">
    <source>
        <dbReference type="ARBA" id="ARBA00011233"/>
    </source>
</evidence>
<dbReference type="SMART" id="SM00228">
    <property type="entry name" value="PDZ"/>
    <property type="match status" value="1"/>
</dbReference>
<evidence type="ECO:0000256" key="5">
    <source>
        <dbReference type="ARBA" id="ARBA00013035"/>
    </source>
</evidence>
<dbReference type="SUPFAM" id="SSF50156">
    <property type="entry name" value="PDZ domain-like"/>
    <property type="match status" value="1"/>
</dbReference>
<evidence type="ECO:0000256" key="17">
    <source>
        <dbReference type="PIRSR" id="PIRSR611783-1"/>
    </source>
</evidence>
<evidence type="ECO:0000259" key="19">
    <source>
        <dbReference type="PROSITE" id="PS50106"/>
    </source>
</evidence>
<dbReference type="InterPro" id="IPR009003">
    <property type="entry name" value="Peptidase_S1_PA"/>
</dbReference>
<dbReference type="FunFam" id="2.40.10.10:FF:000001">
    <property type="entry name" value="Periplasmic serine protease DegS"/>
    <property type="match status" value="1"/>
</dbReference>
<evidence type="ECO:0000256" key="15">
    <source>
        <dbReference type="ARBA" id="ARBA00078529"/>
    </source>
</evidence>
<evidence type="ECO:0000256" key="18">
    <source>
        <dbReference type="SAM" id="Phobius"/>
    </source>
</evidence>
<evidence type="ECO:0000256" key="10">
    <source>
        <dbReference type="ARBA" id="ARBA00022801"/>
    </source>
</evidence>
<keyword evidence="13 18" id="KW-0472">Membrane</keyword>
<protein>
    <recommendedName>
        <fullName evidence="14">Serine endoprotease DegS</fullName>
        <ecNumber evidence="5">3.4.21.107</ecNumber>
    </recommendedName>
    <alternativeName>
        <fullName evidence="16">Site-1 protease DegS</fullName>
    </alternativeName>
    <alternativeName>
        <fullName evidence="15">Site-1-type intramembrane protease</fullName>
    </alternativeName>
</protein>
<evidence type="ECO:0000313" key="21">
    <source>
        <dbReference type="Proteomes" id="UP000280099"/>
    </source>
</evidence>
<dbReference type="InterPro" id="IPR043504">
    <property type="entry name" value="Peptidase_S1_PA_chymotrypsin"/>
</dbReference>
<evidence type="ECO:0000256" key="13">
    <source>
        <dbReference type="ARBA" id="ARBA00023136"/>
    </source>
</evidence>
<reference evidence="20 21" key="1">
    <citation type="submission" date="2018-10" db="EMBL/GenBank/DDBJ databases">
        <title>Genomic Encyclopedia of Type Strains, Phase IV (KMG-IV): sequencing the most valuable type-strain genomes for metagenomic binning, comparative biology and taxonomic classification.</title>
        <authorList>
            <person name="Goeker M."/>
        </authorList>
    </citation>
    <scope>NUCLEOTIDE SEQUENCE [LARGE SCALE GENOMIC DNA]</scope>
    <source>
        <strain evidence="20 21">DSM 23800</strain>
    </source>
</reference>
<organism evidence="20 21">
    <name type="scientific">Otariodibacter oris</name>
    <dbReference type="NCBI Taxonomy" id="1032623"/>
    <lineage>
        <taxon>Bacteria</taxon>
        <taxon>Pseudomonadati</taxon>
        <taxon>Pseudomonadota</taxon>
        <taxon>Gammaproteobacteria</taxon>
        <taxon>Pasteurellales</taxon>
        <taxon>Pasteurellaceae</taxon>
        <taxon>Otariodibacter</taxon>
    </lineage>
</organism>
<evidence type="ECO:0000256" key="12">
    <source>
        <dbReference type="ARBA" id="ARBA00022989"/>
    </source>
</evidence>
<evidence type="ECO:0000256" key="8">
    <source>
        <dbReference type="ARBA" id="ARBA00022670"/>
    </source>
</evidence>
<dbReference type="EMBL" id="RBJC01000004">
    <property type="protein sequence ID" value="RKR76878.1"/>
    <property type="molecule type" value="Genomic_DNA"/>
</dbReference>
<keyword evidence="21" id="KW-1185">Reference proteome</keyword>
<comment type="subunit">
    <text evidence="4">Homotrimer.</text>
</comment>
<accession>A0A420XIA1</accession>
<dbReference type="AlphaFoldDB" id="A0A420XIA1"/>
<keyword evidence="6" id="KW-1003">Cell membrane</keyword>
<keyword evidence="10" id="KW-0378">Hydrolase</keyword>
<dbReference type="InterPro" id="IPR001478">
    <property type="entry name" value="PDZ"/>
</dbReference>
<dbReference type="GO" id="GO:0004252">
    <property type="term" value="F:serine-type endopeptidase activity"/>
    <property type="evidence" value="ECO:0007669"/>
    <property type="project" value="InterPro"/>
</dbReference>
<dbReference type="PRINTS" id="PR00834">
    <property type="entry name" value="PROTEASES2C"/>
</dbReference>
<comment type="catalytic activity">
    <reaction evidence="1">
        <text>Acts on substrates that are at least partially unfolded. The cleavage site P1 residue is normally between a pair of hydrophobic residues, such as Val-|-Val.</text>
        <dbReference type="EC" id="3.4.21.107"/>
    </reaction>
</comment>
<evidence type="ECO:0000256" key="1">
    <source>
        <dbReference type="ARBA" id="ARBA00001772"/>
    </source>
</evidence>
<dbReference type="InterPro" id="IPR036034">
    <property type="entry name" value="PDZ_sf"/>
</dbReference>
<gene>
    <name evidence="20" type="ORF">DES31_0186</name>
</gene>
<sequence>MNTLNTKKILQAIAFGLFCAILIIYVTPLVNNKMDVWRNNDIISYNDAVVVASPAVVNVYNQTFDTNNVQRNQELTVNNLGSGVIMTDSGYILTNKHVIENADQIIVALQSGSVFNATLIGSDMLTDLAVLKIDAQHLPTIPQNPDRIIRVGDVVLAIGNPLNLGQSITQGIISATGRYALSDGGRQNFIQTDASINKGNSGGALVNSKGELIGINTLQLGRNYDELAEGLNFAIPIDLADDVMNKIIKDGKVIRGYLGVNSVLFYSAKQLGLSDNGVLITRVAKGGPADIAGILPNDIILKIGDIDAETPTQMMNDIAEMKPNTEVPVLISRQGNIIKLDVVLGEFPEL</sequence>
<evidence type="ECO:0000313" key="20">
    <source>
        <dbReference type="EMBL" id="RKR76878.1"/>
    </source>
</evidence>
<evidence type="ECO:0000256" key="6">
    <source>
        <dbReference type="ARBA" id="ARBA00022475"/>
    </source>
</evidence>
<feature type="active site" description="Charge relay system" evidence="17">
    <location>
        <position position="127"/>
    </location>
</feature>
<dbReference type="GO" id="GO:0005886">
    <property type="term" value="C:plasma membrane"/>
    <property type="evidence" value="ECO:0007669"/>
    <property type="project" value="UniProtKB-SubCell"/>
</dbReference>
<name>A0A420XIA1_9PAST</name>
<evidence type="ECO:0000256" key="11">
    <source>
        <dbReference type="ARBA" id="ARBA00022825"/>
    </source>
</evidence>
<dbReference type="InterPro" id="IPR001940">
    <property type="entry name" value="Peptidase_S1C"/>
</dbReference>
<comment type="caution">
    <text evidence="20">The sequence shown here is derived from an EMBL/GenBank/DDBJ whole genome shotgun (WGS) entry which is preliminary data.</text>
</comment>
<evidence type="ECO:0000256" key="14">
    <source>
        <dbReference type="ARBA" id="ARBA00071522"/>
    </source>
</evidence>
<dbReference type="Gene3D" id="2.30.42.10">
    <property type="match status" value="1"/>
</dbReference>
<feature type="domain" description="PDZ" evidence="19">
    <location>
        <begin position="271"/>
        <end position="346"/>
    </location>
</feature>
<feature type="active site" description="Charge relay system" evidence="17">
    <location>
        <position position="201"/>
    </location>
</feature>
<feature type="active site" description="Charge relay system" evidence="17">
    <location>
        <position position="97"/>
    </location>
</feature>
<keyword evidence="7" id="KW-0997">Cell inner membrane</keyword>
<evidence type="ECO:0000256" key="2">
    <source>
        <dbReference type="ARBA" id="ARBA00004377"/>
    </source>
</evidence>
<dbReference type="GO" id="GO:0042597">
    <property type="term" value="C:periplasmic space"/>
    <property type="evidence" value="ECO:0007669"/>
    <property type="project" value="TreeGrafter"/>
</dbReference>
<dbReference type="NCBIfam" id="NF008147">
    <property type="entry name" value="PRK10898.1"/>
    <property type="match status" value="1"/>
</dbReference>
<dbReference type="Pfam" id="PF13365">
    <property type="entry name" value="Trypsin_2"/>
    <property type="match status" value="1"/>
</dbReference>
<dbReference type="PANTHER" id="PTHR22939">
    <property type="entry name" value="SERINE PROTEASE FAMILY S1C HTRA-RELATED"/>
    <property type="match status" value="1"/>
</dbReference>
<dbReference type="GO" id="GO:0006515">
    <property type="term" value="P:protein quality control for misfolded or incompletely synthesized proteins"/>
    <property type="evidence" value="ECO:0007669"/>
    <property type="project" value="TreeGrafter"/>
</dbReference>
<feature type="transmembrane region" description="Helical" evidence="18">
    <location>
        <begin position="12"/>
        <end position="30"/>
    </location>
</feature>
<dbReference type="EC" id="3.4.21.107" evidence="5"/>
<dbReference type="Gene3D" id="2.40.10.10">
    <property type="entry name" value="Trypsin-like serine proteases"/>
    <property type="match status" value="2"/>
</dbReference>
<keyword evidence="9 18" id="KW-0812">Transmembrane</keyword>
<dbReference type="PANTHER" id="PTHR22939:SF101">
    <property type="entry name" value="PERIPLASMIC PH-DEPENDENT SERINE ENDOPROTEASE DEGQ"/>
    <property type="match status" value="1"/>
</dbReference>
<keyword evidence="8 20" id="KW-0645">Protease</keyword>
<dbReference type="PROSITE" id="PS50106">
    <property type="entry name" value="PDZ"/>
    <property type="match status" value="1"/>
</dbReference>
<evidence type="ECO:0000256" key="16">
    <source>
        <dbReference type="ARBA" id="ARBA00083871"/>
    </source>
</evidence>
<dbReference type="InterPro" id="IPR011783">
    <property type="entry name" value="Pept_S1C_DegS"/>
</dbReference>
<dbReference type="FunFam" id="2.40.10.10:FF:000009">
    <property type="entry name" value="Serine endoprotease DegS, periplasmic"/>
    <property type="match status" value="1"/>
</dbReference>
<evidence type="ECO:0000256" key="7">
    <source>
        <dbReference type="ARBA" id="ARBA00022519"/>
    </source>
</evidence>
<dbReference type="NCBIfam" id="TIGR02038">
    <property type="entry name" value="protease_degS"/>
    <property type="match status" value="1"/>
</dbReference>
<evidence type="ECO:0000256" key="3">
    <source>
        <dbReference type="ARBA" id="ARBA00010541"/>
    </source>
</evidence>
<proteinExistence type="inferred from homology"/>
<evidence type="ECO:0000256" key="9">
    <source>
        <dbReference type="ARBA" id="ARBA00022692"/>
    </source>
</evidence>
<keyword evidence="11" id="KW-0720">Serine protease</keyword>
<keyword evidence="12 18" id="KW-1133">Transmembrane helix</keyword>
<dbReference type="OrthoDB" id="9758917at2"/>
<dbReference type="Proteomes" id="UP000280099">
    <property type="component" value="Unassembled WGS sequence"/>
</dbReference>
<dbReference type="Pfam" id="PF13180">
    <property type="entry name" value="PDZ_2"/>
    <property type="match status" value="1"/>
</dbReference>